<feature type="domain" description="SLH" evidence="2">
    <location>
        <begin position="401"/>
        <end position="457"/>
    </location>
</feature>
<keyword evidence="4" id="KW-1185">Reference proteome</keyword>
<evidence type="ECO:0000256" key="1">
    <source>
        <dbReference type="SAM" id="SignalP"/>
    </source>
</evidence>
<dbReference type="PROSITE" id="PS51272">
    <property type="entry name" value="SLH"/>
    <property type="match status" value="2"/>
</dbReference>
<dbReference type="SUPFAM" id="SSF52266">
    <property type="entry name" value="SGNH hydrolase"/>
    <property type="match status" value="1"/>
</dbReference>
<feature type="domain" description="SLH" evidence="2">
    <location>
        <begin position="276"/>
        <end position="339"/>
    </location>
</feature>
<evidence type="ECO:0000313" key="4">
    <source>
        <dbReference type="Proteomes" id="UP000600565"/>
    </source>
</evidence>
<protein>
    <submittedName>
        <fullName evidence="3">S-layer homology domain-containing protein</fullName>
    </submittedName>
</protein>
<keyword evidence="1" id="KW-0732">Signal</keyword>
<dbReference type="Pfam" id="PF00395">
    <property type="entry name" value="SLH"/>
    <property type="match status" value="3"/>
</dbReference>
<dbReference type="InterPro" id="IPR013830">
    <property type="entry name" value="SGNH_hydro"/>
</dbReference>
<accession>A0ABR8XS44</accession>
<evidence type="ECO:0000313" key="3">
    <source>
        <dbReference type="EMBL" id="MBD8034770.1"/>
    </source>
</evidence>
<reference evidence="3 4" key="1">
    <citation type="submission" date="2020-08" db="EMBL/GenBank/DDBJ databases">
        <title>A Genomic Blueprint of the Chicken Gut Microbiome.</title>
        <authorList>
            <person name="Gilroy R."/>
            <person name="Ravi A."/>
            <person name="Getino M."/>
            <person name="Pursley I."/>
            <person name="Horton D.L."/>
            <person name="Alikhan N.-F."/>
            <person name="Baker D."/>
            <person name="Gharbi K."/>
            <person name="Hall N."/>
            <person name="Watson M."/>
            <person name="Adriaenssens E.M."/>
            <person name="Foster-Nyarko E."/>
            <person name="Jarju S."/>
            <person name="Secka A."/>
            <person name="Antonio M."/>
            <person name="Oren A."/>
            <person name="Chaudhuri R."/>
            <person name="La Ragione R.M."/>
            <person name="Hildebrand F."/>
            <person name="Pallen M.J."/>
        </authorList>
    </citation>
    <scope>NUCLEOTIDE SEQUENCE [LARGE SCALE GENOMIC DNA]</scope>
    <source>
        <strain evidence="3 4">Sa1YVA6</strain>
    </source>
</reference>
<dbReference type="RefSeq" id="WP_191705255.1">
    <property type="nucleotide sequence ID" value="NZ_JACSPW010000022.1"/>
</dbReference>
<proteinExistence type="predicted"/>
<feature type="chain" id="PRO_5046069270" evidence="1">
    <location>
        <begin position="27"/>
        <end position="457"/>
    </location>
</feature>
<evidence type="ECO:0000259" key="2">
    <source>
        <dbReference type="PROSITE" id="PS51272"/>
    </source>
</evidence>
<dbReference type="Pfam" id="PF13472">
    <property type="entry name" value="Lipase_GDSL_2"/>
    <property type="match status" value="1"/>
</dbReference>
<feature type="signal peptide" evidence="1">
    <location>
        <begin position="1"/>
        <end position="26"/>
    </location>
</feature>
<dbReference type="InterPro" id="IPR036514">
    <property type="entry name" value="SGNH_hydro_sf"/>
</dbReference>
<dbReference type="PANTHER" id="PTHR43308:SF5">
    <property type="entry name" value="S-LAYER PROTEIN _ PEPTIDOGLYCAN ENDO-BETA-N-ACETYLGLUCOSAMINIDASE"/>
    <property type="match status" value="1"/>
</dbReference>
<dbReference type="Gene3D" id="3.40.50.1110">
    <property type="entry name" value="SGNH hydrolase"/>
    <property type="match status" value="1"/>
</dbReference>
<dbReference type="InterPro" id="IPR001119">
    <property type="entry name" value="SLH_dom"/>
</dbReference>
<gene>
    <name evidence="3" type="ORF">H9632_17025</name>
</gene>
<dbReference type="Proteomes" id="UP000600565">
    <property type="component" value="Unassembled WGS sequence"/>
</dbReference>
<dbReference type="EMBL" id="JACSPW010000022">
    <property type="protein sequence ID" value="MBD8034770.1"/>
    <property type="molecule type" value="Genomic_DNA"/>
</dbReference>
<comment type="caution">
    <text evidence="3">The sequence shown here is derived from an EMBL/GenBank/DDBJ whole genome shotgun (WGS) entry which is preliminary data.</text>
</comment>
<organism evidence="3 4">
    <name type="scientific">Solibacillus merdavium</name>
    <dbReference type="NCBI Taxonomy" id="2762218"/>
    <lineage>
        <taxon>Bacteria</taxon>
        <taxon>Bacillati</taxon>
        <taxon>Bacillota</taxon>
        <taxon>Bacilli</taxon>
        <taxon>Bacillales</taxon>
        <taxon>Caryophanaceae</taxon>
        <taxon>Solibacillus</taxon>
    </lineage>
</organism>
<dbReference type="PANTHER" id="PTHR43308">
    <property type="entry name" value="OUTER MEMBRANE PROTEIN ALPHA-RELATED"/>
    <property type="match status" value="1"/>
</dbReference>
<dbReference type="InterPro" id="IPR051465">
    <property type="entry name" value="Cell_Envelope_Struct_Comp"/>
</dbReference>
<name>A0ABR8XS44_9BACL</name>
<sequence>MKRFSFFVVVLLVLQLILPFSTTVSAEENSDLLNYLALGDSLAAGMNENSEIGLGYADLIAKSYMDEQEGILFNKGFSYPGYTTVNVLNDIVENVTKPMYDLNGQSEKTASIKQAIQEADLITLSVGANDILKYVTRSETGGITFDAAGVLKGVQEVSSNYDKIFNTIYSINPNVDIIVMGLYNPFPAIQDPVIQTQLNMLVTTINNSIKNIVETNKGIFSEVAQLIAADSKAYLPNPANIHLSEAGYKVVADKMMNDYLNSIIKEVEETIPEEEIKEAPFQDIKNHWGKEYIDIAYTKGFMNGYEDGSFKPNANMTRVQVISVISRAFELKATKPAPFKDISHYAQQTQNQIAAAYEAGLVRENDGYFNPQGNITRSQLALILLRLSNALAEEEYKPEELALFKDIENYAYETQAAITYLFENEIVQGTSATTFSPQGNVTRAQLAKILVLTNSNE</sequence>